<evidence type="ECO:0000256" key="2">
    <source>
        <dbReference type="SAM" id="MobiDB-lite"/>
    </source>
</evidence>
<dbReference type="RefSeq" id="WP_020943848.1">
    <property type="nucleotide sequence ID" value="NC_021986.1"/>
</dbReference>
<feature type="region of interest" description="Disordered" evidence="2">
    <location>
        <begin position="1"/>
        <end position="98"/>
    </location>
</feature>
<keyword evidence="5" id="KW-1185">Reference proteome</keyword>
<feature type="domain" description="Lsr2 DNA-binding" evidence="3">
    <location>
        <begin position="6"/>
        <end position="36"/>
    </location>
</feature>
<sequence>MTTTDAEIRAWANDNGVPCNTRGMVPKAVRDQYEAAHPADDNPGLSSDEPAPEHGYAEAEAAPTRPQTADDVPPLPPPGRFGKLGRGKGGTVVRAKPERKRVSLESLAAGAWTLLGQAAQSRGLVPTGRALVMQAPVAGMILEDTLRGTVVDKVMQPLARGGESAKELGALLGVPVLVTMVTLKPETQPVALPMLKNLMREWAIIAGPRIKARERRERRAMEQLGVDETGLDEMVDGWIAALFMGPDEWAEDGAEDA</sequence>
<dbReference type="KEGG" id="sci:B446_35943"/>
<protein>
    <recommendedName>
        <fullName evidence="3">Lsr2 DNA-binding domain-containing protein</fullName>
    </recommendedName>
</protein>
<geneLocation type="plasmid" evidence="4 5">
    <name>pSCO2</name>
</geneLocation>
<dbReference type="EMBL" id="CP006261">
    <property type="protein sequence ID" value="AGS73947.1"/>
    <property type="molecule type" value="Genomic_DNA"/>
</dbReference>
<dbReference type="AlphaFoldDB" id="S5VSY2"/>
<proteinExistence type="predicted"/>
<evidence type="ECO:0000259" key="3">
    <source>
        <dbReference type="Pfam" id="PF23359"/>
    </source>
</evidence>
<dbReference type="HOGENOM" id="CLU_1081465_0_0_11"/>
<gene>
    <name evidence="4" type="ORF">B446_35943</name>
</gene>
<dbReference type="GO" id="GO:0016746">
    <property type="term" value="F:acyltransferase activity"/>
    <property type="evidence" value="ECO:0007669"/>
    <property type="project" value="InterPro"/>
</dbReference>
<dbReference type="InterPro" id="IPR055370">
    <property type="entry name" value="Lsr2_DNA-bd"/>
</dbReference>
<evidence type="ECO:0000313" key="5">
    <source>
        <dbReference type="Proteomes" id="UP000015423"/>
    </source>
</evidence>
<evidence type="ECO:0000313" key="4">
    <source>
        <dbReference type="EMBL" id="AGS73947.1"/>
    </source>
</evidence>
<dbReference type="Proteomes" id="UP000015423">
    <property type="component" value="Plasmid pSCO2"/>
</dbReference>
<feature type="compositionally biased region" description="Basic and acidic residues" evidence="2">
    <location>
        <begin position="28"/>
        <end position="40"/>
    </location>
</feature>
<keyword evidence="4" id="KW-0614">Plasmid</keyword>
<dbReference type="InterPro" id="IPR036625">
    <property type="entry name" value="E3-bd_dom_sf"/>
</dbReference>
<dbReference type="GO" id="GO:0003677">
    <property type="term" value="F:DNA binding"/>
    <property type="evidence" value="ECO:0007669"/>
    <property type="project" value="UniProtKB-KW"/>
</dbReference>
<organism evidence="4 5">
    <name type="scientific">Streptomyces collinus (strain DSM 40733 / Tue 365)</name>
    <dbReference type="NCBI Taxonomy" id="1214242"/>
    <lineage>
        <taxon>Bacteria</taxon>
        <taxon>Bacillati</taxon>
        <taxon>Actinomycetota</taxon>
        <taxon>Actinomycetes</taxon>
        <taxon>Kitasatosporales</taxon>
        <taxon>Streptomycetaceae</taxon>
        <taxon>Streptomyces</taxon>
    </lineage>
</organism>
<keyword evidence="1" id="KW-0238">DNA-binding</keyword>
<name>S5VSY2_STRC3</name>
<dbReference type="Gene3D" id="4.10.320.10">
    <property type="entry name" value="E3-binding domain"/>
    <property type="match status" value="1"/>
</dbReference>
<reference evidence="4 5" key="1">
    <citation type="submission" date="2012-10" db="EMBL/GenBank/DDBJ databases">
        <title>The complete genome sequence of Streptomyces collinus Tu 365.</title>
        <authorList>
            <person name="Ruckert C."/>
            <person name="Szczepanowski R."/>
            <person name="Goesmann A."/>
            <person name="Pross E.K."/>
            <person name="Musiol E.M."/>
            <person name="Blin K."/>
            <person name="Wohlleben W."/>
            <person name="Puhler A."/>
            <person name="Weber T."/>
            <person name="Kalinowski J."/>
        </authorList>
    </citation>
    <scope>NUCLEOTIDE SEQUENCE [LARGE SCALE GENOMIC DNA]</scope>
    <source>
        <strain evidence="5">DSM 40733 / Tue 365</strain>
        <plasmid evidence="4 5">pSCO2</plasmid>
    </source>
</reference>
<evidence type="ECO:0000256" key="1">
    <source>
        <dbReference type="ARBA" id="ARBA00023125"/>
    </source>
</evidence>
<dbReference type="Pfam" id="PF23359">
    <property type="entry name" value="Lsr2_DNA-bd"/>
    <property type="match status" value="1"/>
</dbReference>
<dbReference type="PATRIC" id="fig|1214242.5.peg.7328"/>
<accession>S5VSY2</accession>